<dbReference type="AlphaFoldDB" id="A0A7X2ITS0"/>
<protein>
    <submittedName>
        <fullName evidence="1">Uncharacterized protein</fullName>
    </submittedName>
</protein>
<accession>A0A7X2ITS0</accession>
<organism evidence="1 2">
    <name type="scientific">Pseudoduganella rivuli</name>
    <dbReference type="NCBI Taxonomy" id="2666085"/>
    <lineage>
        <taxon>Bacteria</taxon>
        <taxon>Pseudomonadati</taxon>
        <taxon>Pseudomonadota</taxon>
        <taxon>Betaproteobacteria</taxon>
        <taxon>Burkholderiales</taxon>
        <taxon>Oxalobacteraceae</taxon>
        <taxon>Telluria group</taxon>
        <taxon>Pseudoduganella</taxon>
    </lineage>
</organism>
<dbReference type="Proteomes" id="UP000446768">
    <property type="component" value="Unassembled WGS sequence"/>
</dbReference>
<gene>
    <name evidence="1" type="ORF">GJ700_30155</name>
</gene>
<dbReference type="EMBL" id="WKJJ01000026">
    <property type="protein sequence ID" value="MRV75985.1"/>
    <property type="molecule type" value="Genomic_DNA"/>
</dbReference>
<keyword evidence="2" id="KW-1185">Reference proteome</keyword>
<evidence type="ECO:0000313" key="2">
    <source>
        <dbReference type="Proteomes" id="UP000446768"/>
    </source>
</evidence>
<name>A0A7X2ITS0_9BURK</name>
<evidence type="ECO:0000313" key="1">
    <source>
        <dbReference type="EMBL" id="MRV75985.1"/>
    </source>
</evidence>
<proteinExistence type="predicted"/>
<reference evidence="1 2" key="1">
    <citation type="submission" date="2019-11" db="EMBL/GenBank/DDBJ databases">
        <title>Novel species isolated from a subtropical stream in China.</title>
        <authorList>
            <person name="Lu H."/>
        </authorList>
    </citation>
    <scope>NUCLEOTIDE SEQUENCE [LARGE SCALE GENOMIC DNA]</scope>
    <source>
        <strain evidence="1 2">FT92W</strain>
    </source>
</reference>
<sequence>MDVISSLKKIRTQIKYGRIVEAEEALMSLLIQEKGRDQEILILEVYALELLRKVGGHIEAIPLLERLLTFPLPDELSSQANDFLSFCKKKTEISISKPNEKNSDFVEFMDTIRRKEIFTFKPNPSPSTNYITVNDIEDAKKLAWHQKIAPPFLSWNGMRTEASKQVHTHYFENKISMDFLHKDISPEIIKICEDSISSTMMIFFDDIYSDLIEIARGKLVGMITDLHQIMWDAYKEKLFPCGWKGNFPDGKLCVFIP</sequence>
<comment type="caution">
    <text evidence="1">The sequence shown here is derived from an EMBL/GenBank/DDBJ whole genome shotgun (WGS) entry which is preliminary data.</text>
</comment>
<dbReference type="RefSeq" id="WP_154381056.1">
    <property type="nucleotide sequence ID" value="NZ_WKJJ01000026.1"/>
</dbReference>